<dbReference type="Proteomes" id="UP001178507">
    <property type="component" value="Unassembled WGS sequence"/>
</dbReference>
<evidence type="ECO:0000256" key="1">
    <source>
        <dbReference type="SAM" id="MobiDB-lite"/>
    </source>
</evidence>
<gene>
    <name evidence="2" type="ORF">EVOR1521_LOCUS25014</name>
</gene>
<feature type="region of interest" description="Disordered" evidence="1">
    <location>
        <begin position="998"/>
        <end position="1067"/>
    </location>
</feature>
<comment type="caution">
    <text evidence="2">The sequence shown here is derived from an EMBL/GenBank/DDBJ whole genome shotgun (WGS) entry which is preliminary data.</text>
</comment>
<feature type="compositionally biased region" description="Low complexity" evidence="1">
    <location>
        <begin position="1007"/>
        <end position="1017"/>
    </location>
</feature>
<name>A0AA36J9D5_9DINO</name>
<feature type="compositionally biased region" description="Low complexity" evidence="1">
    <location>
        <begin position="1031"/>
        <end position="1041"/>
    </location>
</feature>
<dbReference type="AlphaFoldDB" id="A0AA36J9D5"/>
<accession>A0AA36J9D5</accession>
<sequence>MLSQETMKQSGVPFARSVYKKAEREAYAEAKDRATRMAVDMATKAAQKRIDEDIERQVQDYTEAHRKELERIALADAVNSTKDEKDVLQAAALKEAMQKAVEKASTTFALCAKADSTNWHLRRLDAFLEALEKNPGWLLAVTSTHRDMDDSVTSMVAVSGRFQAPASVCTGYGTAQYSVQSAARLFAESNCLAEIQLPEPEFHLVAVGNGSGADDAKLLARLATDLGVSSKSAVLSEDVTESIRNIKEAVGSGDRKSISSLLVYYTGEQPQFCLESVVQRAVEGWTARELPVIVILDCCRELLNEDDVSSASNSNKNVFIFIYMCCNGLTIRDSSVGVAAFAHLLQYQQPCSIGDFLNRFKMMLRHASFGLLELQWAELPDHVSLMRMLDGCKEQSERGDVQILEEAQWRALLDTFALCGSLAHLVEEEIGLPQQQRGQTFSDMIPQLQRIGALFLEKRHLFRNNWEKELEAAILAEESLDKVADWIGKLKVSDGASACVTEGSFESSGISRIPDEIRRVLVTALKNLRRDSHYQGEHGLHAQPVKMIVEEFASHFKDFQLPAAGRIDPIELKMSEEDPKFVVCSFWVRGISPCTLPKDHQMFKFFDKAGDPFCKDFKIFIGAGSLYIICQVQSQPGQVDSQMRYLQQGLERWIQHLKPSAQLLRVETAAVPAELRQLVGQLQHLVPGGSCLLLTAHHVRQLVAESFPHPDSRLHVFEGQRSARGWLSGPLRFALAEEGMQKLPPILREGLHRLKVSQPDSPEFQALVFLVHHLAQVADVGSVAEASAGEVLQRVLKELLLHFGRPAVSSPKAPAIESERLPDPRRFPLIHGIVQTFDIELLRSAANWKKFLEALGDLTQDFVSRGRDGLENKIDQEVADFLTRLQHVSSTEAAENALQEFIDEFGCCKAWKGCAANVQGMKLTGVRAKAPEEAQRLADAKAKKAAEDQATKLATEEAQEEARLGLEKKAVIKAREEAQDKANEDAKTKAFAKAKAAAEEAAKDSAAKAAGDAAELDAVQRARKKAEESAVKNAVAKANRAISEEEPKLKEPEPKSKEPESEKVSSG</sequence>
<feature type="compositionally biased region" description="Basic and acidic residues" evidence="1">
    <location>
        <begin position="1042"/>
        <end position="1067"/>
    </location>
</feature>
<reference evidence="2" key="1">
    <citation type="submission" date="2023-08" db="EMBL/GenBank/DDBJ databases">
        <authorList>
            <person name="Chen Y."/>
            <person name="Shah S."/>
            <person name="Dougan E. K."/>
            <person name="Thang M."/>
            <person name="Chan C."/>
        </authorList>
    </citation>
    <scope>NUCLEOTIDE SEQUENCE</scope>
</reference>
<evidence type="ECO:0000313" key="2">
    <source>
        <dbReference type="EMBL" id="CAJ1402025.1"/>
    </source>
</evidence>
<organism evidence="2 3">
    <name type="scientific">Effrenium voratum</name>
    <dbReference type="NCBI Taxonomy" id="2562239"/>
    <lineage>
        <taxon>Eukaryota</taxon>
        <taxon>Sar</taxon>
        <taxon>Alveolata</taxon>
        <taxon>Dinophyceae</taxon>
        <taxon>Suessiales</taxon>
        <taxon>Symbiodiniaceae</taxon>
        <taxon>Effrenium</taxon>
    </lineage>
</organism>
<proteinExistence type="predicted"/>
<keyword evidence="3" id="KW-1185">Reference proteome</keyword>
<protein>
    <submittedName>
        <fullName evidence="2">Uncharacterized protein</fullName>
    </submittedName>
</protein>
<evidence type="ECO:0000313" key="3">
    <source>
        <dbReference type="Proteomes" id="UP001178507"/>
    </source>
</evidence>
<dbReference type="EMBL" id="CAUJNA010003438">
    <property type="protein sequence ID" value="CAJ1402025.1"/>
    <property type="molecule type" value="Genomic_DNA"/>
</dbReference>